<dbReference type="Proteomes" id="UP000325081">
    <property type="component" value="Unassembled WGS sequence"/>
</dbReference>
<reference evidence="2" key="1">
    <citation type="journal article" date="2019" name="Curr. Biol.">
        <title>Genome Sequence of Striga asiatica Provides Insight into the Evolution of Plant Parasitism.</title>
        <authorList>
            <person name="Yoshida S."/>
            <person name="Kim S."/>
            <person name="Wafula E.K."/>
            <person name="Tanskanen J."/>
            <person name="Kim Y.M."/>
            <person name="Honaas L."/>
            <person name="Yang Z."/>
            <person name="Spallek T."/>
            <person name="Conn C.E."/>
            <person name="Ichihashi Y."/>
            <person name="Cheong K."/>
            <person name="Cui S."/>
            <person name="Der J.P."/>
            <person name="Gundlach H."/>
            <person name="Jiao Y."/>
            <person name="Hori C."/>
            <person name="Ishida J.K."/>
            <person name="Kasahara H."/>
            <person name="Kiba T."/>
            <person name="Kim M.S."/>
            <person name="Koo N."/>
            <person name="Laohavisit A."/>
            <person name="Lee Y.H."/>
            <person name="Lumba S."/>
            <person name="McCourt P."/>
            <person name="Mortimer J.C."/>
            <person name="Mutuku J.M."/>
            <person name="Nomura T."/>
            <person name="Sasaki-Sekimoto Y."/>
            <person name="Seto Y."/>
            <person name="Wang Y."/>
            <person name="Wakatake T."/>
            <person name="Sakakibara H."/>
            <person name="Demura T."/>
            <person name="Yamaguchi S."/>
            <person name="Yoneyama K."/>
            <person name="Manabe R.I."/>
            <person name="Nelson D.C."/>
            <person name="Schulman A.H."/>
            <person name="Timko M.P."/>
            <person name="dePamphilis C.W."/>
            <person name="Choi D."/>
            <person name="Shirasu K."/>
        </authorList>
    </citation>
    <scope>NUCLEOTIDE SEQUENCE [LARGE SCALE GENOMIC DNA]</scope>
    <source>
        <strain evidence="2">cv. UVA1</strain>
    </source>
</reference>
<dbReference type="OrthoDB" id="1915848at2759"/>
<name>A0A5A7Q6H4_STRAF</name>
<evidence type="ECO:0000313" key="1">
    <source>
        <dbReference type="EMBL" id="GER40502.1"/>
    </source>
</evidence>
<sequence>MPVRTGPHASAGNAWARRSRAAALREQADDSVRDQVTVRRSWDHVHGLGCVRRLANSRGCVRLGAGGSGRQRRFLTATDGGSRQRYDRKKKIFKGDGISELGHPIWNWLSPAPSLPPVFTANALRKETNRRAQMPLSLHEVLAEVFTNWMLRSVEVRTGIPSSFDAWARWKVTGRPSAEPGVAFVMKDHRAFAFESSICREIFEGFNSPNFSIEGDNLFLSGELW</sequence>
<keyword evidence="2" id="KW-1185">Reference proteome</keyword>
<proteinExistence type="predicted"/>
<accession>A0A5A7Q6H4</accession>
<organism evidence="1 2">
    <name type="scientific">Striga asiatica</name>
    <name type="common">Asiatic witchweed</name>
    <name type="synonym">Buchnera asiatica</name>
    <dbReference type="NCBI Taxonomy" id="4170"/>
    <lineage>
        <taxon>Eukaryota</taxon>
        <taxon>Viridiplantae</taxon>
        <taxon>Streptophyta</taxon>
        <taxon>Embryophyta</taxon>
        <taxon>Tracheophyta</taxon>
        <taxon>Spermatophyta</taxon>
        <taxon>Magnoliopsida</taxon>
        <taxon>eudicotyledons</taxon>
        <taxon>Gunneridae</taxon>
        <taxon>Pentapetalae</taxon>
        <taxon>asterids</taxon>
        <taxon>lamiids</taxon>
        <taxon>Lamiales</taxon>
        <taxon>Orobanchaceae</taxon>
        <taxon>Buchnereae</taxon>
        <taxon>Striga</taxon>
    </lineage>
</organism>
<evidence type="ECO:0000313" key="2">
    <source>
        <dbReference type="Proteomes" id="UP000325081"/>
    </source>
</evidence>
<comment type="caution">
    <text evidence="1">The sequence shown here is derived from an EMBL/GenBank/DDBJ whole genome shotgun (WGS) entry which is preliminary data.</text>
</comment>
<protein>
    <submittedName>
        <fullName evidence="1">Uncharacterized protein</fullName>
    </submittedName>
</protein>
<dbReference type="EMBL" id="BKCP01005905">
    <property type="protein sequence ID" value="GER40502.1"/>
    <property type="molecule type" value="Genomic_DNA"/>
</dbReference>
<gene>
    <name evidence="1" type="ORF">STAS_17179</name>
</gene>
<dbReference type="AlphaFoldDB" id="A0A5A7Q6H4"/>